<evidence type="ECO:0000256" key="9">
    <source>
        <dbReference type="ARBA" id="ARBA00022777"/>
    </source>
</evidence>
<evidence type="ECO:0000259" key="16">
    <source>
        <dbReference type="SMART" id="SM00904"/>
    </source>
</evidence>
<evidence type="ECO:0000256" key="8">
    <source>
        <dbReference type="ARBA" id="ARBA00022741"/>
    </source>
</evidence>
<dbReference type="Gene3D" id="3.40.50.620">
    <property type="entry name" value="HUPs"/>
    <property type="match status" value="1"/>
</dbReference>
<dbReference type="EC" id="2.7.1.26" evidence="15"/>
<evidence type="ECO:0000256" key="1">
    <source>
        <dbReference type="ARBA" id="ARBA00002121"/>
    </source>
</evidence>
<dbReference type="AlphaFoldDB" id="A0A9D1GYS6"/>
<dbReference type="GO" id="GO:0009231">
    <property type="term" value="P:riboflavin biosynthetic process"/>
    <property type="evidence" value="ECO:0007669"/>
    <property type="project" value="InterPro"/>
</dbReference>
<evidence type="ECO:0000256" key="2">
    <source>
        <dbReference type="ARBA" id="ARBA00004726"/>
    </source>
</evidence>
<dbReference type="EMBL" id="DVLP01000314">
    <property type="protein sequence ID" value="HIT76026.1"/>
    <property type="molecule type" value="Genomic_DNA"/>
</dbReference>
<evidence type="ECO:0000256" key="10">
    <source>
        <dbReference type="ARBA" id="ARBA00022827"/>
    </source>
</evidence>
<comment type="catalytic activity">
    <reaction evidence="13 15">
        <text>riboflavin + ATP = FMN + ADP + H(+)</text>
        <dbReference type="Rhea" id="RHEA:14357"/>
        <dbReference type="ChEBI" id="CHEBI:15378"/>
        <dbReference type="ChEBI" id="CHEBI:30616"/>
        <dbReference type="ChEBI" id="CHEBI:57986"/>
        <dbReference type="ChEBI" id="CHEBI:58210"/>
        <dbReference type="ChEBI" id="CHEBI:456216"/>
        <dbReference type="EC" id="2.7.1.26"/>
    </reaction>
</comment>
<protein>
    <recommendedName>
        <fullName evidence="15">Riboflavin biosynthesis protein</fullName>
    </recommendedName>
    <domain>
        <recommendedName>
            <fullName evidence="15">Riboflavin kinase</fullName>
            <ecNumber evidence="15">2.7.1.26</ecNumber>
        </recommendedName>
        <alternativeName>
            <fullName evidence="15">Flavokinase</fullName>
        </alternativeName>
    </domain>
    <domain>
        <recommendedName>
            <fullName evidence="15">FMN adenylyltransferase</fullName>
            <ecNumber evidence="15">2.7.7.2</ecNumber>
        </recommendedName>
        <alternativeName>
            <fullName evidence="15">FAD pyrophosphorylase</fullName>
        </alternativeName>
        <alternativeName>
            <fullName evidence="15">FAD synthase</fullName>
        </alternativeName>
    </domain>
</protein>
<evidence type="ECO:0000256" key="14">
    <source>
        <dbReference type="ARBA" id="ARBA00049494"/>
    </source>
</evidence>
<dbReference type="NCBIfam" id="NF004160">
    <property type="entry name" value="PRK05627.1-3"/>
    <property type="match status" value="1"/>
</dbReference>
<dbReference type="EC" id="2.7.7.2" evidence="15"/>
<comment type="function">
    <text evidence="1">Catalyzes the phosphorylation of riboflavin to FMN followed by the adenylation of FMN to FAD.</text>
</comment>
<dbReference type="GO" id="GO:0006747">
    <property type="term" value="P:FAD biosynthetic process"/>
    <property type="evidence" value="ECO:0007669"/>
    <property type="project" value="UniProtKB-UniRule"/>
</dbReference>
<evidence type="ECO:0000256" key="6">
    <source>
        <dbReference type="ARBA" id="ARBA00022679"/>
    </source>
</evidence>
<evidence type="ECO:0000256" key="7">
    <source>
        <dbReference type="ARBA" id="ARBA00022695"/>
    </source>
</evidence>
<dbReference type="NCBIfam" id="TIGR00083">
    <property type="entry name" value="ribF"/>
    <property type="match status" value="1"/>
</dbReference>
<evidence type="ECO:0000256" key="13">
    <source>
        <dbReference type="ARBA" id="ARBA00047880"/>
    </source>
</evidence>
<dbReference type="NCBIfam" id="TIGR00125">
    <property type="entry name" value="cyt_tran_rel"/>
    <property type="match status" value="1"/>
</dbReference>
<reference evidence="17" key="1">
    <citation type="submission" date="2020-10" db="EMBL/GenBank/DDBJ databases">
        <authorList>
            <person name="Gilroy R."/>
        </authorList>
    </citation>
    <scope>NUCLEOTIDE SEQUENCE</scope>
    <source>
        <strain evidence="17">ChiGjej1B1-24693</strain>
    </source>
</reference>
<dbReference type="InterPro" id="IPR014729">
    <property type="entry name" value="Rossmann-like_a/b/a_fold"/>
</dbReference>
<proteinExistence type="inferred from homology"/>
<keyword evidence="11 15" id="KW-0067">ATP-binding</keyword>
<evidence type="ECO:0000256" key="4">
    <source>
        <dbReference type="ARBA" id="ARBA00022630"/>
    </source>
</evidence>
<comment type="caution">
    <text evidence="17">The sequence shown here is derived from an EMBL/GenBank/DDBJ whole genome shotgun (WGS) entry which is preliminary data.</text>
</comment>
<dbReference type="SUPFAM" id="SSF82114">
    <property type="entry name" value="Riboflavin kinase-like"/>
    <property type="match status" value="1"/>
</dbReference>
<dbReference type="PANTHER" id="PTHR22749">
    <property type="entry name" value="RIBOFLAVIN KINASE/FMN ADENYLYLTRANSFERASE"/>
    <property type="match status" value="1"/>
</dbReference>
<dbReference type="GO" id="GO:0005524">
    <property type="term" value="F:ATP binding"/>
    <property type="evidence" value="ECO:0007669"/>
    <property type="project" value="UniProtKB-UniRule"/>
</dbReference>
<accession>A0A9D1GYS6</accession>
<comment type="similarity">
    <text evidence="15">Belongs to the ribF family.</text>
</comment>
<evidence type="ECO:0000256" key="5">
    <source>
        <dbReference type="ARBA" id="ARBA00022643"/>
    </source>
</evidence>
<keyword evidence="5 15" id="KW-0288">FMN</keyword>
<dbReference type="FunFam" id="2.40.30.30:FF:000003">
    <property type="entry name" value="Riboflavin biosynthesis protein"/>
    <property type="match status" value="1"/>
</dbReference>
<sequence>MPDPQPPVVIIGNFDGVHTGHRAVIAEAARYGPVVAITFCPHPLRVLRPEVAPLLISTDDERRALLVEAGVSEVVELEFTREVSHWSPEEFVSRVILPLHPCRVVVGQNFRFGHKAAGDPALMAEIGAGHFEVEVLPLRQGVSSSLVREALSRGDIEAANQMLGRPYSYRQTVVRGHQRGRELGFPTANLPVTPERAAPADGIYAGWLTRCDEPGSRLPAAISVGTNPTFDDVLETVVEAHVLDRTDLELYGVAVAVEFVERLRGNEKFDGLDALMAQIGRDVEAVRRRLAEPGSGRD</sequence>
<evidence type="ECO:0000256" key="3">
    <source>
        <dbReference type="ARBA" id="ARBA00005201"/>
    </source>
</evidence>
<evidence type="ECO:0000313" key="18">
    <source>
        <dbReference type="Proteomes" id="UP000886842"/>
    </source>
</evidence>
<dbReference type="Pfam" id="PF06574">
    <property type="entry name" value="FAD_syn"/>
    <property type="match status" value="1"/>
</dbReference>
<organism evidence="17 18">
    <name type="scientific">Candidatus Avipropionibacterium avicola</name>
    <dbReference type="NCBI Taxonomy" id="2840701"/>
    <lineage>
        <taxon>Bacteria</taxon>
        <taxon>Bacillati</taxon>
        <taxon>Actinomycetota</taxon>
        <taxon>Actinomycetes</taxon>
        <taxon>Propionibacteriales</taxon>
        <taxon>Propionibacteriaceae</taxon>
        <taxon>Propionibacteriaceae incertae sedis</taxon>
        <taxon>Candidatus Avipropionibacterium</taxon>
    </lineage>
</organism>
<dbReference type="InterPro" id="IPR002606">
    <property type="entry name" value="Riboflavin_kinase_bac"/>
</dbReference>
<dbReference type="SUPFAM" id="SSF52374">
    <property type="entry name" value="Nucleotidylyl transferase"/>
    <property type="match status" value="1"/>
</dbReference>
<keyword evidence="7 15" id="KW-0548">Nucleotidyltransferase</keyword>
<feature type="domain" description="Riboflavin kinase" evidence="16">
    <location>
        <begin position="162"/>
        <end position="291"/>
    </location>
</feature>
<evidence type="ECO:0000256" key="15">
    <source>
        <dbReference type="PIRNR" id="PIRNR004491"/>
    </source>
</evidence>
<dbReference type="Pfam" id="PF01687">
    <property type="entry name" value="Flavokinase"/>
    <property type="match status" value="1"/>
</dbReference>
<keyword evidence="10 15" id="KW-0274">FAD</keyword>
<comment type="pathway">
    <text evidence="3 15">Cofactor biosynthesis; FMN biosynthesis; FMN from riboflavin (ATP route): step 1/1.</text>
</comment>
<dbReference type="PIRSF" id="PIRSF004491">
    <property type="entry name" value="FAD_Synth"/>
    <property type="match status" value="1"/>
</dbReference>
<keyword evidence="12" id="KW-0511">Multifunctional enzyme</keyword>
<dbReference type="SMART" id="SM00904">
    <property type="entry name" value="Flavokinase"/>
    <property type="match status" value="1"/>
</dbReference>
<name>A0A9D1GYS6_9ACTN</name>
<keyword evidence="8 15" id="KW-0547">Nucleotide-binding</keyword>
<dbReference type="PANTHER" id="PTHR22749:SF6">
    <property type="entry name" value="RIBOFLAVIN KINASE"/>
    <property type="match status" value="1"/>
</dbReference>
<comment type="catalytic activity">
    <reaction evidence="14 15">
        <text>FMN + ATP + H(+) = FAD + diphosphate</text>
        <dbReference type="Rhea" id="RHEA:17237"/>
        <dbReference type="ChEBI" id="CHEBI:15378"/>
        <dbReference type="ChEBI" id="CHEBI:30616"/>
        <dbReference type="ChEBI" id="CHEBI:33019"/>
        <dbReference type="ChEBI" id="CHEBI:57692"/>
        <dbReference type="ChEBI" id="CHEBI:58210"/>
        <dbReference type="EC" id="2.7.7.2"/>
    </reaction>
</comment>
<dbReference type="InterPro" id="IPR004821">
    <property type="entry name" value="Cyt_trans-like"/>
</dbReference>
<keyword evidence="6 15" id="KW-0808">Transferase</keyword>
<dbReference type="InterPro" id="IPR023465">
    <property type="entry name" value="Riboflavin_kinase_dom_sf"/>
</dbReference>
<dbReference type="InterPro" id="IPR015864">
    <property type="entry name" value="FAD_synthase"/>
</dbReference>
<dbReference type="GO" id="GO:0003919">
    <property type="term" value="F:FMN adenylyltransferase activity"/>
    <property type="evidence" value="ECO:0007669"/>
    <property type="project" value="UniProtKB-UniRule"/>
</dbReference>
<dbReference type="InterPro" id="IPR023468">
    <property type="entry name" value="Riboflavin_kinase"/>
</dbReference>
<dbReference type="Gene3D" id="2.40.30.30">
    <property type="entry name" value="Riboflavin kinase-like"/>
    <property type="match status" value="1"/>
</dbReference>
<dbReference type="CDD" id="cd02064">
    <property type="entry name" value="FAD_synthetase_N"/>
    <property type="match status" value="1"/>
</dbReference>
<reference evidence="17" key="2">
    <citation type="journal article" date="2021" name="PeerJ">
        <title>Extensive microbial diversity within the chicken gut microbiome revealed by metagenomics and culture.</title>
        <authorList>
            <person name="Gilroy R."/>
            <person name="Ravi A."/>
            <person name="Getino M."/>
            <person name="Pursley I."/>
            <person name="Horton D.L."/>
            <person name="Alikhan N.F."/>
            <person name="Baker D."/>
            <person name="Gharbi K."/>
            <person name="Hall N."/>
            <person name="Watson M."/>
            <person name="Adriaenssens E.M."/>
            <person name="Foster-Nyarko E."/>
            <person name="Jarju S."/>
            <person name="Secka A."/>
            <person name="Antonio M."/>
            <person name="Oren A."/>
            <person name="Chaudhuri R.R."/>
            <person name="La Ragione R."/>
            <person name="Hildebrand F."/>
            <person name="Pallen M.J."/>
        </authorList>
    </citation>
    <scope>NUCLEOTIDE SEQUENCE</scope>
    <source>
        <strain evidence="17">ChiGjej1B1-24693</strain>
    </source>
</reference>
<dbReference type="InterPro" id="IPR015865">
    <property type="entry name" value="Riboflavin_kinase_bac/euk"/>
</dbReference>
<gene>
    <name evidence="17" type="ORF">IAA98_10605</name>
</gene>
<keyword evidence="9 15" id="KW-0418">Kinase</keyword>
<dbReference type="Proteomes" id="UP000886842">
    <property type="component" value="Unassembled WGS sequence"/>
</dbReference>
<dbReference type="GO" id="GO:0008531">
    <property type="term" value="F:riboflavin kinase activity"/>
    <property type="evidence" value="ECO:0007669"/>
    <property type="project" value="UniProtKB-UniRule"/>
</dbReference>
<dbReference type="GO" id="GO:0009398">
    <property type="term" value="P:FMN biosynthetic process"/>
    <property type="evidence" value="ECO:0007669"/>
    <property type="project" value="UniProtKB-UniRule"/>
</dbReference>
<evidence type="ECO:0000256" key="11">
    <source>
        <dbReference type="ARBA" id="ARBA00022840"/>
    </source>
</evidence>
<evidence type="ECO:0000313" key="17">
    <source>
        <dbReference type="EMBL" id="HIT76026.1"/>
    </source>
</evidence>
<comment type="pathway">
    <text evidence="2 15">Cofactor biosynthesis; FAD biosynthesis; FAD from FMN: step 1/1.</text>
</comment>
<keyword evidence="4 15" id="KW-0285">Flavoprotein</keyword>
<evidence type="ECO:0000256" key="12">
    <source>
        <dbReference type="ARBA" id="ARBA00023268"/>
    </source>
</evidence>